<dbReference type="PANTHER" id="PTHR10856">
    <property type="entry name" value="CORONIN"/>
    <property type="match status" value="1"/>
</dbReference>
<dbReference type="InterPro" id="IPR015505">
    <property type="entry name" value="Coronin"/>
</dbReference>
<sequence>MPPSRFASVSRWRNLELTAGKSSTGRHEEVGLGLPSDPNTCSTILGLCSDHSGSRLLFRSSTSSTHLSIIYNAFGEQAFGKHARRLPSLAAAPPGAGSLADFAIETWQAKPLLAAGGADGAIAIRGLPLPDQESFEAQIERSIPSLAVNGTPTGPATSLSWHPTSRGILLAGTGNAVRLWDVQSTSSDPTTELDLDNVGVLKAAWSWDGKLVGVTSRDATVKLYDPRASSLRPVSSAQAHASKIKPTRLTFVSTHSNALLTTGFDAMRAREWALWDLRASHSAVARSSLDVSTSPLEPVCEPDRGLIFLTSRTSTNAQWLDVGSQSSSSPSASGSVPLGLPAGGPLVLAPTHELNVMRGEIARLVIPGLPGTGASNDCIVPASITIPRRQYIDFHADLFPDSIDRRSPAHATATTWLRGDDAQLKRRSMDPDHAQWTGPPPPPGAMETSSALTPKSAAAASTDATSAALESRQDFAALAARNGDRASAIRAPAPTVKDRSLDDWEQSPSHNSTTEAVPSDVAAEAAIVRKTATSDSVDPPAAASTSVPPPSKRQFPTSALKSSTAGMPRWSRRFIAGQTPLIAAHQNLASLDISRAPDARMLAVSTELFVFPVSGPGGRLGVQRISQTGRLPSPTPALSNGSLLLDFVIDQFNPRKVITAAEDGLIRVWDVPDDQEAAELPESMSTPSTQFTLPGGGRSGELATHPHAQGLLAVGPTDPEGSLHVLDISEPSSQRAISLDIPGGGAFSLAWSPNGKRLVVAGKDKTLRIVNPRAKLESASHIAASAEAHTSSRSFRAIWLSDEVLLTVGHGAGSVRELLVFHLTLDSSSSSATLRRIARQGLDVSPAVLFPHWDRDTEVLWLWSKGERSISSFEIRLASITSASASHSSASDIFTTLPAFQHSQPQLGLAFLPKASVDVRSVEIASAVRLSRTELQRVSWRVPRARVEFFQDDVFVPTRDETVSLLTAKEWLEGQDALVDHTLIDLKPSDMTPLSRAPAPTQTSHLPKGPIKRQETESERNDKILSSVFAKAKLDEADRADPSARNAAARRAPDDDDWGSD</sequence>
<dbReference type="Proteomes" id="UP000245783">
    <property type="component" value="Unassembled WGS sequence"/>
</dbReference>
<dbReference type="RefSeq" id="XP_025371805.1">
    <property type="nucleotide sequence ID" value="XM_025513184.1"/>
</dbReference>
<dbReference type="GeneID" id="37035054"/>
<feature type="region of interest" description="Disordered" evidence="4">
    <location>
        <begin position="1035"/>
        <end position="1061"/>
    </location>
</feature>
<dbReference type="OrthoDB" id="347435at2759"/>
<dbReference type="PROSITE" id="PS50082">
    <property type="entry name" value="WD_REPEATS_2"/>
    <property type="match status" value="2"/>
</dbReference>
<feature type="region of interest" description="Disordered" evidence="4">
    <location>
        <begin position="989"/>
        <end position="1023"/>
    </location>
</feature>
<dbReference type="EMBL" id="KZ819359">
    <property type="protein sequence ID" value="PWN44645.1"/>
    <property type="molecule type" value="Genomic_DNA"/>
</dbReference>
<feature type="compositionally biased region" description="Low complexity" evidence="4">
    <location>
        <begin position="456"/>
        <end position="465"/>
    </location>
</feature>
<dbReference type="AlphaFoldDB" id="A0A316WAG8"/>
<comment type="similarity">
    <text evidence="1 3">Belongs to the WD repeat coronin family.</text>
</comment>
<feature type="compositionally biased region" description="Basic and acidic residues" evidence="4">
    <location>
        <begin position="419"/>
        <end position="433"/>
    </location>
</feature>
<dbReference type="InterPro" id="IPR001680">
    <property type="entry name" value="WD40_rpt"/>
</dbReference>
<evidence type="ECO:0000313" key="5">
    <source>
        <dbReference type="EMBL" id="PWN44645.1"/>
    </source>
</evidence>
<evidence type="ECO:0000313" key="6">
    <source>
        <dbReference type="Proteomes" id="UP000245783"/>
    </source>
</evidence>
<feature type="region of interest" description="Disordered" evidence="4">
    <location>
        <begin position="481"/>
        <end position="564"/>
    </location>
</feature>
<proteinExistence type="inferred from homology"/>
<feature type="repeat" description="WD" evidence="2">
    <location>
        <begin position="157"/>
        <end position="190"/>
    </location>
</feature>
<dbReference type="Pfam" id="PF00400">
    <property type="entry name" value="WD40"/>
    <property type="match status" value="1"/>
</dbReference>
<evidence type="ECO:0000256" key="4">
    <source>
        <dbReference type="SAM" id="MobiDB-lite"/>
    </source>
</evidence>
<evidence type="ECO:0000256" key="3">
    <source>
        <dbReference type="RuleBase" id="RU280818"/>
    </source>
</evidence>
<dbReference type="Gene3D" id="2.130.10.10">
    <property type="entry name" value="YVTN repeat-like/Quinoprotein amine dehydrogenase"/>
    <property type="match status" value="2"/>
</dbReference>
<feature type="compositionally biased region" description="Polar residues" evidence="4">
    <location>
        <begin position="554"/>
        <end position="564"/>
    </location>
</feature>
<keyword evidence="2 3" id="KW-0853">WD repeat</keyword>
<dbReference type="SMART" id="SM01167">
    <property type="entry name" value="DUF1900"/>
    <property type="match status" value="2"/>
</dbReference>
<feature type="compositionally biased region" description="Polar residues" evidence="4">
    <location>
        <begin position="506"/>
        <end position="516"/>
    </location>
</feature>
<dbReference type="InterPro" id="IPR036322">
    <property type="entry name" value="WD40_repeat_dom_sf"/>
</dbReference>
<dbReference type="SMART" id="SM00320">
    <property type="entry name" value="WD40"/>
    <property type="match status" value="5"/>
</dbReference>
<dbReference type="Pfam" id="PF16300">
    <property type="entry name" value="WD40_4"/>
    <property type="match status" value="2"/>
</dbReference>
<dbReference type="InParanoid" id="A0A316WAG8"/>
<evidence type="ECO:0000256" key="1">
    <source>
        <dbReference type="ARBA" id="ARBA00009482"/>
    </source>
</evidence>
<feature type="compositionally biased region" description="Basic and acidic residues" evidence="4">
    <location>
        <begin position="1012"/>
        <end position="1023"/>
    </location>
</feature>
<keyword evidence="3" id="KW-0677">Repeat</keyword>
<feature type="repeat" description="WD" evidence="2">
    <location>
        <begin position="657"/>
        <end position="679"/>
    </location>
</feature>
<organism evidence="5 6">
    <name type="scientific">Ceraceosorus guamensis</name>
    <dbReference type="NCBI Taxonomy" id="1522189"/>
    <lineage>
        <taxon>Eukaryota</taxon>
        <taxon>Fungi</taxon>
        <taxon>Dikarya</taxon>
        <taxon>Basidiomycota</taxon>
        <taxon>Ustilaginomycotina</taxon>
        <taxon>Exobasidiomycetes</taxon>
        <taxon>Ceraceosorales</taxon>
        <taxon>Ceraceosoraceae</taxon>
        <taxon>Ceraceosorus</taxon>
    </lineage>
</organism>
<name>A0A316WAG8_9BASI</name>
<evidence type="ECO:0000256" key="2">
    <source>
        <dbReference type="PROSITE-ProRule" id="PRU00221"/>
    </source>
</evidence>
<accession>A0A316WAG8</accession>
<gene>
    <name evidence="5" type="ORF">IE81DRAFT_320946</name>
</gene>
<feature type="region of interest" description="Disordered" evidence="4">
    <location>
        <begin position="419"/>
        <end position="465"/>
    </location>
</feature>
<protein>
    <recommendedName>
        <fullName evidence="3">Coronin</fullName>
    </recommendedName>
</protein>
<reference evidence="5 6" key="1">
    <citation type="journal article" date="2018" name="Mol. Biol. Evol.">
        <title>Broad Genomic Sampling Reveals a Smut Pathogenic Ancestry of the Fungal Clade Ustilaginomycotina.</title>
        <authorList>
            <person name="Kijpornyongpan T."/>
            <person name="Mondo S.J."/>
            <person name="Barry K."/>
            <person name="Sandor L."/>
            <person name="Lee J."/>
            <person name="Lipzen A."/>
            <person name="Pangilinan J."/>
            <person name="LaButti K."/>
            <person name="Hainaut M."/>
            <person name="Henrissat B."/>
            <person name="Grigoriev I.V."/>
            <person name="Spatafora J.W."/>
            <person name="Aime M.C."/>
        </authorList>
    </citation>
    <scope>NUCLEOTIDE SEQUENCE [LARGE SCALE GENOMIC DNA]</scope>
    <source>
        <strain evidence="5 6">MCA 4658</strain>
    </source>
</reference>
<dbReference type="SUPFAM" id="SSF101908">
    <property type="entry name" value="Putative isomerase YbhE"/>
    <property type="match status" value="1"/>
</dbReference>
<feature type="compositionally biased region" description="Low complexity" evidence="4">
    <location>
        <begin position="533"/>
        <end position="546"/>
    </location>
</feature>
<dbReference type="SUPFAM" id="SSF50978">
    <property type="entry name" value="WD40 repeat-like"/>
    <property type="match status" value="1"/>
</dbReference>
<dbReference type="InterPro" id="IPR015943">
    <property type="entry name" value="WD40/YVTN_repeat-like_dom_sf"/>
</dbReference>
<dbReference type="PANTHER" id="PTHR10856:SF20">
    <property type="entry name" value="CORONIN-7"/>
    <property type="match status" value="1"/>
</dbReference>
<keyword evidence="6" id="KW-1185">Reference proteome</keyword>